<dbReference type="InterPro" id="IPR027417">
    <property type="entry name" value="P-loop_NTPase"/>
</dbReference>
<gene>
    <name evidence="2" type="ORF">MNBD_GAMMA19-1262</name>
</gene>
<accession>A0A3B1A7A5</accession>
<evidence type="ECO:0000259" key="1">
    <source>
        <dbReference type="SMART" id="SM00491"/>
    </source>
</evidence>
<dbReference type="InterPro" id="IPR006555">
    <property type="entry name" value="ATP-dep_Helicase_C"/>
</dbReference>
<dbReference type="PANTHER" id="PTHR11472">
    <property type="entry name" value="DNA REPAIR DEAD HELICASE RAD3/XP-D SUBFAMILY MEMBER"/>
    <property type="match status" value="1"/>
</dbReference>
<dbReference type="SUPFAM" id="SSF52540">
    <property type="entry name" value="P-loop containing nucleoside triphosphate hydrolases"/>
    <property type="match status" value="1"/>
</dbReference>
<keyword evidence="2" id="KW-0547">Nucleotide-binding</keyword>
<dbReference type="GO" id="GO:0003678">
    <property type="term" value="F:DNA helicase activity"/>
    <property type="evidence" value="ECO:0007669"/>
    <property type="project" value="TreeGrafter"/>
</dbReference>
<dbReference type="EMBL" id="UOFV01000059">
    <property type="protein sequence ID" value="VAW95497.1"/>
    <property type="molecule type" value="Genomic_DNA"/>
</dbReference>
<dbReference type="GO" id="GO:0005524">
    <property type="term" value="F:ATP binding"/>
    <property type="evidence" value="ECO:0007669"/>
    <property type="project" value="InterPro"/>
</dbReference>
<dbReference type="Gene3D" id="3.40.50.300">
    <property type="entry name" value="P-loop containing nucleotide triphosphate hydrolases"/>
    <property type="match status" value="1"/>
</dbReference>
<evidence type="ECO:0000313" key="2">
    <source>
        <dbReference type="EMBL" id="VAW95497.1"/>
    </source>
</evidence>
<dbReference type="GO" id="GO:0003676">
    <property type="term" value="F:nucleic acid binding"/>
    <property type="evidence" value="ECO:0007669"/>
    <property type="project" value="InterPro"/>
</dbReference>
<sequence length="258" mass="28711">HVDKHKSAWIFTSATLAVGDDFTHFSRELGIEDAHARRWDSPFDFARQSLLYVPTTLPPPNTPDYTTAVVEAAQPVIDASGGRTFFLLTSYRALNIVARALEGKTDYPLLVQGSLPRGELLDRFRELGNAILVGTSSFWEGVDVRGEALSCVIIDKLPFSSPGDPVMQARLEAMRERGLNPFFDYQVPQAAITLKQGVGRLIRDVSDRGVLMICDPRLFGKSYGRIFRNSLPPMPVTRDVADVQQFFAKEQKHGRADS</sequence>
<organism evidence="2">
    <name type="scientific">hydrothermal vent metagenome</name>
    <dbReference type="NCBI Taxonomy" id="652676"/>
    <lineage>
        <taxon>unclassified sequences</taxon>
        <taxon>metagenomes</taxon>
        <taxon>ecological metagenomes</taxon>
    </lineage>
</organism>
<name>A0A3B1A7A5_9ZZZZ</name>
<keyword evidence="2" id="KW-0067">ATP-binding</keyword>
<dbReference type="AlphaFoldDB" id="A0A3B1A7A5"/>
<dbReference type="PANTHER" id="PTHR11472:SF34">
    <property type="entry name" value="REGULATOR OF TELOMERE ELONGATION HELICASE 1"/>
    <property type="match status" value="1"/>
</dbReference>
<dbReference type="SMART" id="SM00491">
    <property type="entry name" value="HELICc2"/>
    <property type="match status" value="1"/>
</dbReference>
<feature type="non-terminal residue" evidence="2">
    <location>
        <position position="1"/>
    </location>
</feature>
<feature type="domain" description="ATP-dependent helicase C-terminal" evidence="1">
    <location>
        <begin position="91"/>
        <end position="220"/>
    </location>
</feature>
<proteinExistence type="predicted"/>
<dbReference type="GO" id="GO:0016818">
    <property type="term" value="F:hydrolase activity, acting on acid anhydrides, in phosphorus-containing anhydrides"/>
    <property type="evidence" value="ECO:0007669"/>
    <property type="project" value="InterPro"/>
</dbReference>
<keyword evidence="2" id="KW-0347">Helicase</keyword>
<dbReference type="GO" id="GO:0006281">
    <property type="term" value="P:DNA repair"/>
    <property type="evidence" value="ECO:0007669"/>
    <property type="project" value="TreeGrafter"/>
</dbReference>
<keyword evidence="2" id="KW-0378">Hydrolase</keyword>
<reference evidence="2" key="1">
    <citation type="submission" date="2018-06" db="EMBL/GenBank/DDBJ databases">
        <authorList>
            <person name="Zhirakovskaya E."/>
        </authorList>
    </citation>
    <scope>NUCLEOTIDE SEQUENCE</scope>
</reference>
<protein>
    <submittedName>
        <fullName evidence="2">DinG family ATP-dependent helicase YoaA</fullName>
    </submittedName>
</protein>
<dbReference type="Pfam" id="PF13307">
    <property type="entry name" value="Helicase_C_2"/>
    <property type="match status" value="1"/>
</dbReference>
<dbReference type="InterPro" id="IPR045028">
    <property type="entry name" value="DinG/Rad3-like"/>
</dbReference>